<protein>
    <submittedName>
        <fullName evidence="3">Uncharacterized protein</fullName>
    </submittedName>
</protein>
<feature type="transmembrane region" description="Helical" evidence="1">
    <location>
        <begin position="6"/>
        <end position="25"/>
    </location>
</feature>
<sequence>MSGVLGSISSWISAALAGVALFFAYRSSVASRRSADAAHEQIRHRDERDEQEQAAKVAAWLDYSYTDDSLESLAFCLCLSNRGDLPVFNFRVRSTVYPLVGVQIRTVIPSDKFQRIPLGDLTSVIRRRASEGYSNACENQPFLSEEKFKMLFYTCIALGMTKAGVEYEFMDMRNRVWHRGRDIKLRVGKLDWEVAESDYQDLIGGLISEAMAELSQMGIPKQWERP</sequence>
<dbReference type="EMBL" id="RBXX01000002">
    <property type="protein sequence ID" value="RKT82106.1"/>
    <property type="molecule type" value="Genomic_DNA"/>
</dbReference>
<keyword evidence="1" id="KW-0472">Membrane</keyword>
<dbReference type="RefSeq" id="WP_143121705.1">
    <property type="nucleotide sequence ID" value="NZ_FOUP01000011.1"/>
</dbReference>
<evidence type="ECO:0000313" key="2">
    <source>
        <dbReference type="EMBL" id="RKT82106.1"/>
    </source>
</evidence>
<reference evidence="2 5" key="2">
    <citation type="submission" date="2018-10" db="EMBL/GenBank/DDBJ databases">
        <title>Sequencing the genomes of 1000 actinobacteria strains.</title>
        <authorList>
            <person name="Klenk H.-P."/>
        </authorList>
    </citation>
    <scope>NUCLEOTIDE SEQUENCE [LARGE SCALE GENOMIC DNA]</scope>
    <source>
        <strain evidence="2 5">DSM 45119</strain>
    </source>
</reference>
<organism evidence="3 4">
    <name type="scientific">Saccharopolyspora antimicrobica</name>
    <dbReference type="NCBI Taxonomy" id="455193"/>
    <lineage>
        <taxon>Bacteria</taxon>
        <taxon>Bacillati</taxon>
        <taxon>Actinomycetota</taxon>
        <taxon>Actinomycetes</taxon>
        <taxon>Pseudonocardiales</taxon>
        <taxon>Pseudonocardiaceae</taxon>
        <taxon>Saccharopolyspora</taxon>
    </lineage>
</organism>
<dbReference type="Proteomes" id="UP000270697">
    <property type="component" value="Unassembled WGS sequence"/>
</dbReference>
<dbReference type="AlphaFoldDB" id="A0A1I5FEX8"/>
<evidence type="ECO:0000256" key="1">
    <source>
        <dbReference type="SAM" id="Phobius"/>
    </source>
</evidence>
<dbReference type="EMBL" id="FOUP01000011">
    <property type="protein sequence ID" value="SFO22284.1"/>
    <property type="molecule type" value="Genomic_DNA"/>
</dbReference>
<keyword evidence="1" id="KW-1133">Transmembrane helix</keyword>
<dbReference type="Proteomes" id="UP000199398">
    <property type="component" value="Unassembled WGS sequence"/>
</dbReference>
<evidence type="ECO:0000313" key="5">
    <source>
        <dbReference type="Proteomes" id="UP000270697"/>
    </source>
</evidence>
<keyword evidence="5" id="KW-1185">Reference proteome</keyword>
<name>A0A1I5FEX8_9PSEU</name>
<evidence type="ECO:0000313" key="4">
    <source>
        <dbReference type="Proteomes" id="UP000199398"/>
    </source>
</evidence>
<keyword evidence="1" id="KW-0812">Transmembrane</keyword>
<evidence type="ECO:0000313" key="3">
    <source>
        <dbReference type="EMBL" id="SFO22284.1"/>
    </source>
</evidence>
<reference evidence="3 4" key="1">
    <citation type="submission" date="2016-10" db="EMBL/GenBank/DDBJ databases">
        <authorList>
            <person name="de Groot N.N."/>
        </authorList>
    </citation>
    <scope>NUCLEOTIDE SEQUENCE [LARGE SCALE GENOMIC DNA]</scope>
    <source>
        <strain evidence="3 4">CPCC 201259</strain>
    </source>
</reference>
<proteinExistence type="predicted"/>
<gene>
    <name evidence="2" type="ORF">ATL45_0349</name>
    <name evidence="3" type="ORF">SAMN05421805_11123</name>
</gene>
<accession>A0A1I5FEX8</accession>